<protein>
    <submittedName>
        <fullName evidence="1">GxxExxY protein</fullName>
    </submittedName>
</protein>
<dbReference type="NCBIfam" id="TIGR04256">
    <property type="entry name" value="GxxExxY"/>
    <property type="match status" value="1"/>
</dbReference>
<dbReference type="Proteomes" id="UP000475117">
    <property type="component" value="Chromosome"/>
</dbReference>
<evidence type="ECO:0000313" key="1">
    <source>
        <dbReference type="EMBL" id="QQL46284.1"/>
    </source>
</evidence>
<accession>A0A7T7JDN9</accession>
<dbReference type="Pfam" id="PF13366">
    <property type="entry name" value="PDDEXK_3"/>
    <property type="match status" value="1"/>
</dbReference>
<organism evidence="1 2">
    <name type="scientific">Sulfuriroseicoccus oceanibius</name>
    <dbReference type="NCBI Taxonomy" id="2707525"/>
    <lineage>
        <taxon>Bacteria</taxon>
        <taxon>Pseudomonadati</taxon>
        <taxon>Verrucomicrobiota</taxon>
        <taxon>Verrucomicrobiia</taxon>
        <taxon>Verrucomicrobiales</taxon>
        <taxon>Verrucomicrobiaceae</taxon>
        <taxon>Sulfuriroseicoccus</taxon>
    </lineage>
</organism>
<evidence type="ECO:0000313" key="2">
    <source>
        <dbReference type="Proteomes" id="UP000475117"/>
    </source>
</evidence>
<reference evidence="1 2" key="1">
    <citation type="submission" date="2020-12" db="EMBL/GenBank/DDBJ databases">
        <title>Sulforoseuscoccus oceanibium gen. nov., sp. nov., a representative of the phylum Verrucomicrobia with special cytoplasmic membrane, and proposal of Sulforoseuscoccusaceae fam. nov.</title>
        <authorList>
            <person name="Xi F."/>
        </authorList>
    </citation>
    <scope>NUCLEOTIDE SEQUENCE [LARGE SCALE GENOMIC DNA]</scope>
    <source>
        <strain evidence="1 2">T37</strain>
    </source>
</reference>
<keyword evidence="2" id="KW-1185">Reference proteome</keyword>
<dbReference type="KEGG" id="soa:G3M56_006845"/>
<dbReference type="AlphaFoldDB" id="A0A7T7JDN9"/>
<dbReference type="RefSeq" id="WP_235203636.1">
    <property type="nucleotide sequence ID" value="NZ_CP066776.1"/>
</dbReference>
<dbReference type="InterPro" id="IPR026350">
    <property type="entry name" value="GxxExxY"/>
</dbReference>
<gene>
    <name evidence="1" type="ORF">G3M56_006845</name>
</gene>
<name>A0A7T7JDN9_9BACT</name>
<proteinExistence type="predicted"/>
<dbReference type="EMBL" id="CP066776">
    <property type="protein sequence ID" value="QQL46284.1"/>
    <property type="molecule type" value="Genomic_DNA"/>
</dbReference>
<sequence>MIGDLQTYEIIGAAMAVHSELGSGFLERVYHEALKLEFARRGIPFESEVALAVMYRGEKLDAGYRADFVCYGAVLVEIKAMVDLGANESAQVINYLKATGYERGLLFNFGTKSLQQKRFIKSLDRG</sequence>